<evidence type="ECO:0000256" key="4">
    <source>
        <dbReference type="ARBA" id="ARBA00010956"/>
    </source>
</evidence>
<feature type="domain" description="KIND" evidence="15">
    <location>
        <begin position="13"/>
        <end position="182"/>
    </location>
</feature>
<dbReference type="GO" id="GO:0051295">
    <property type="term" value="P:establishment of meiotic spindle localization"/>
    <property type="evidence" value="ECO:0007669"/>
    <property type="project" value="TreeGrafter"/>
</dbReference>
<dbReference type="GO" id="GO:0045010">
    <property type="term" value="P:actin nucleation"/>
    <property type="evidence" value="ECO:0007669"/>
    <property type="project" value="InterPro"/>
</dbReference>
<gene>
    <name evidence="16" type="primary">Spire1_1</name>
    <name evidence="16" type="ORF">NOTORN_R12525</name>
</gene>
<dbReference type="GO" id="GO:0036089">
    <property type="term" value="P:cleavage furrow formation"/>
    <property type="evidence" value="ECO:0007669"/>
    <property type="project" value="TreeGrafter"/>
</dbReference>
<accession>A0A7K7B0J1</accession>
<comment type="similarity">
    <text evidence="4">Belongs to the spire family.</text>
</comment>
<dbReference type="GO" id="GO:0005938">
    <property type="term" value="C:cell cortex"/>
    <property type="evidence" value="ECO:0007669"/>
    <property type="project" value="TreeGrafter"/>
</dbReference>
<keyword evidence="6" id="KW-1003">Cell membrane</keyword>
<evidence type="ECO:0000256" key="9">
    <source>
        <dbReference type="ARBA" id="ARBA00022927"/>
    </source>
</evidence>
<dbReference type="GO" id="GO:0005856">
    <property type="term" value="C:cytoskeleton"/>
    <property type="evidence" value="ECO:0007669"/>
    <property type="project" value="UniProtKB-SubCell"/>
</dbReference>
<keyword evidence="12" id="KW-0206">Cytoskeleton</keyword>
<dbReference type="SMART" id="SM00750">
    <property type="entry name" value="KIND"/>
    <property type="match status" value="1"/>
</dbReference>
<keyword evidence="13" id="KW-0968">Cytoplasmic vesicle</keyword>
<keyword evidence="5" id="KW-0813">Transport</keyword>
<dbReference type="GO" id="GO:0051639">
    <property type="term" value="P:actin filament network formation"/>
    <property type="evidence" value="ECO:0007669"/>
    <property type="project" value="TreeGrafter"/>
</dbReference>
<keyword evidence="17" id="KW-1185">Reference proteome</keyword>
<feature type="non-terminal residue" evidence="16">
    <location>
        <position position="289"/>
    </location>
</feature>
<dbReference type="GO" id="GO:0015031">
    <property type="term" value="P:protein transport"/>
    <property type="evidence" value="ECO:0007669"/>
    <property type="project" value="UniProtKB-KW"/>
</dbReference>
<dbReference type="EMBL" id="VZSH01000099">
    <property type="protein sequence ID" value="NWY01931.1"/>
    <property type="molecule type" value="Genomic_DNA"/>
</dbReference>
<dbReference type="GO" id="GO:0008017">
    <property type="term" value="F:microtubule binding"/>
    <property type="evidence" value="ECO:0007669"/>
    <property type="project" value="TreeGrafter"/>
</dbReference>
<name>A0A7K7B0J1_9AVES</name>
<protein>
    <submittedName>
        <fullName evidence="16">SPIR1 protein</fullName>
    </submittedName>
</protein>
<dbReference type="Proteomes" id="UP000531938">
    <property type="component" value="Unassembled WGS sequence"/>
</dbReference>
<dbReference type="PANTHER" id="PTHR21345">
    <property type="entry name" value="SPIRE"/>
    <property type="match status" value="1"/>
</dbReference>
<comment type="subcellular location">
    <subcellularLocation>
        <location evidence="3">Cell membrane</location>
        <topology evidence="3">Peripheral membrane protein</topology>
        <orientation evidence="3">Cytoplasmic side</orientation>
    </subcellularLocation>
    <subcellularLocation>
        <location evidence="2">Cytoplasm</location>
        <location evidence="2">Cytoskeleton</location>
    </subcellularLocation>
    <subcellularLocation>
        <location evidence="1">Cytoplasmic vesicle membrane</location>
        <topology evidence="1">Peripheral membrane protein</topology>
        <orientation evidence="1">Cytoplasmic side</orientation>
    </subcellularLocation>
</comment>
<dbReference type="Gene3D" id="1.10.510.10">
    <property type="entry name" value="Transferase(Phosphotransferase) domain 1"/>
    <property type="match status" value="1"/>
</dbReference>
<dbReference type="PANTHER" id="PTHR21345:SF9">
    <property type="entry name" value="KIND DOMAIN-CONTAINING PROTEIN"/>
    <property type="match status" value="1"/>
</dbReference>
<evidence type="ECO:0000259" key="15">
    <source>
        <dbReference type="PROSITE" id="PS51377"/>
    </source>
</evidence>
<evidence type="ECO:0000256" key="8">
    <source>
        <dbReference type="ARBA" id="ARBA00022737"/>
    </source>
</evidence>
<keyword evidence="7" id="KW-0963">Cytoplasm</keyword>
<evidence type="ECO:0000256" key="2">
    <source>
        <dbReference type="ARBA" id="ARBA00004245"/>
    </source>
</evidence>
<evidence type="ECO:0000256" key="12">
    <source>
        <dbReference type="ARBA" id="ARBA00023212"/>
    </source>
</evidence>
<evidence type="ECO:0000256" key="1">
    <source>
        <dbReference type="ARBA" id="ARBA00004180"/>
    </source>
</evidence>
<dbReference type="GO" id="GO:0003779">
    <property type="term" value="F:actin binding"/>
    <property type="evidence" value="ECO:0007669"/>
    <property type="project" value="UniProtKB-KW"/>
</dbReference>
<dbReference type="GO" id="GO:0048193">
    <property type="term" value="P:Golgi vesicle transport"/>
    <property type="evidence" value="ECO:0007669"/>
    <property type="project" value="TreeGrafter"/>
</dbReference>
<keyword evidence="9" id="KW-0653">Protein transport</keyword>
<evidence type="ECO:0000256" key="5">
    <source>
        <dbReference type="ARBA" id="ARBA00022448"/>
    </source>
</evidence>
<reference evidence="16 17" key="1">
    <citation type="submission" date="2019-09" db="EMBL/GenBank/DDBJ databases">
        <title>Bird 10,000 Genomes (B10K) Project - Family phase.</title>
        <authorList>
            <person name="Zhang G."/>
        </authorList>
    </citation>
    <scope>NUCLEOTIDE SEQUENCE [LARGE SCALE GENOMIC DNA]</scope>
    <source>
        <strain evidence="16">B10K-MSB-03</strain>
    </source>
</reference>
<organism evidence="16 17">
    <name type="scientific">Nothoprocta ornata</name>
    <dbReference type="NCBI Taxonomy" id="83376"/>
    <lineage>
        <taxon>Eukaryota</taxon>
        <taxon>Metazoa</taxon>
        <taxon>Chordata</taxon>
        <taxon>Craniata</taxon>
        <taxon>Vertebrata</taxon>
        <taxon>Euteleostomi</taxon>
        <taxon>Archelosauria</taxon>
        <taxon>Archosauria</taxon>
        <taxon>Dinosauria</taxon>
        <taxon>Saurischia</taxon>
        <taxon>Theropoda</taxon>
        <taxon>Coelurosauria</taxon>
        <taxon>Aves</taxon>
        <taxon>Palaeognathae</taxon>
        <taxon>Tinamiformes</taxon>
        <taxon>Tinamidae</taxon>
        <taxon>Nothoprocta</taxon>
    </lineage>
</organism>
<dbReference type="GO" id="GO:0030041">
    <property type="term" value="P:actin filament polymerization"/>
    <property type="evidence" value="ECO:0007669"/>
    <property type="project" value="TreeGrafter"/>
</dbReference>
<evidence type="ECO:0000313" key="16">
    <source>
        <dbReference type="EMBL" id="NWY01931.1"/>
    </source>
</evidence>
<dbReference type="GO" id="GO:0005886">
    <property type="term" value="C:plasma membrane"/>
    <property type="evidence" value="ECO:0007669"/>
    <property type="project" value="UniProtKB-SubCell"/>
</dbReference>
<evidence type="ECO:0000256" key="7">
    <source>
        <dbReference type="ARBA" id="ARBA00022490"/>
    </source>
</evidence>
<evidence type="ECO:0000256" key="6">
    <source>
        <dbReference type="ARBA" id="ARBA00022475"/>
    </source>
</evidence>
<evidence type="ECO:0000256" key="10">
    <source>
        <dbReference type="ARBA" id="ARBA00023136"/>
    </source>
</evidence>
<comment type="caution">
    <text evidence="16">The sequence shown here is derived from an EMBL/GenBank/DDBJ whole genome shotgun (WGS) entry which is preliminary data.</text>
</comment>
<dbReference type="PROSITE" id="PS51377">
    <property type="entry name" value="KIND"/>
    <property type="match status" value="1"/>
</dbReference>
<dbReference type="InterPro" id="IPR029901">
    <property type="entry name" value="Spire"/>
</dbReference>
<evidence type="ECO:0000313" key="17">
    <source>
        <dbReference type="Proteomes" id="UP000531938"/>
    </source>
</evidence>
<sequence length="289" mass="31651">MEALPCAEQAARVSLAELLRCLERPLGEEQAWALCFQGCRTMGRLARGPPPALHAVLIKGLGSVFLHADGDASFKVHQKSAGSCGDRGCGFLGLSPQLLEYLGVVVYEALDWGIDSQAERELSEPLEKLLSLMLKLDNEAVKRVVTLQDVIKICEDRLPRPSEAASHYKGTCRSLFAEYIELQKLLSVIQTSKEVSQHHPLALFIPPPSEGGNTAPCDLALLSQAALWPAVVRELQSGVRLRAAPPRRPAPRQQRARSPYEALADDIRHRRYTLRKVSATLKPPALAAS</sequence>
<dbReference type="AlphaFoldDB" id="A0A7K7B0J1"/>
<keyword evidence="8" id="KW-0677">Repeat</keyword>
<dbReference type="InterPro" id="IPR011019">
    <property type="entry name" value="KIND_dom"/>
</dbReference>
<keyword evidence="11" id="KW-0009">Actin-binding</keyword>
<evidence type="ECO:0000256" key="14">
    <source>
        <dbReference type="SAM" id="MobiDB-lite"/>
    </source>
</evidence>
<evidence type="ECO:0000256" key="13">
    <source>
        <dbReference type="ARBA" id="ARBA00023329"/>
    </source>
</evidence>
<feature type="non-terminal residue" evidence="16">
    <location>
        <position position="1"/>
    </location>
</feature>
<evidence type="ECO:0000256" key="3">
    <source>
        <dbReference type="ARBA" id="ARBA00004413"/>
    </source>
</evidence>
<dbReference type="Pfam" id="PF16474">
    <property type="entry name" value="KIND"/>
    <property type="match status" value="1"/>
</dbReference>
<dbReference type="GO" id="GO:0040038">
    <property type="term" value="P:polar body extrusion after meiotic divisions"/>
    <property type="evidence" value="ECO:0007669"/>
    <property type="project" value="TreeGrafter"/>
</dbReference>
<proteinExistence type="inferred from homology"/>
<dbReference type="GO" id="GO:0030659">
    <property type="term" value="C:cytoplasmic vesicle membrane"/>
    <property type="evidence" value="ECO:0007669"/>
    <property type="project" value="UniProtKB-SubCell"/>
</dbReference>
<keyword evidence="10" id="KW-0472">Membrane</keyword>
<feature type="region of interest" description="Disordered" evidence="14">
    <location>
        <begin position="241"/>
        <end position="262"/>
    </location>
</feature>
<evidence type="ECO:0000256" key="11">
    <source>
        <dbReference type="ARBA" id="ARBA00023203"/>
    </source>
</evidence>